<dbReference type="Proteomes" id="UP000031643">
    <property type="component" value="Chromosome"/>
</dbReference>
<gene>
    <name evidence="1" type="ORF">GL4_1244</name>
</gene>
<accession>A0A0A8K2F4</accession>
<protein>
    <submittedName>
        <fullName evidence="1">Uncharacterized protein</fullName>
    </submittedName>
</protein>
<dbReference type="AlphaFoldDB" id="A0A0A8K2F4"/>
<proteinExistence type="predicted"/>
<dbReference type="STRING" id="1384459.GL4_1244"/>
<dbReference type="KEGG" id="mcg:GL4_1244"/>
<organism evidence="1 2">
    <name type="scientific">Methyloceanibacter caenitepidi</name>
    <dbReference type="NCBI Taxonomy" id="1384459"/>
    <lineage>
        <taxon>Bacteria</taxon>
        <taxon>Pseudomonadati</taxon>
        <taxon>Pseudomonadota</taxon>
        <taxon>Alphaproteobacteria</taxon>
        <taxon>Hyphomicrobiales</taxon>
        <taxon>Hyphomicrobiaceae</taxon>
        <taxon>Methyloceanibacter</taxon>
    </lineage>
</organism>
<name>A0A0A8K2F4_9HYPH</name>
<reference evidence="1 2" key="1">
    <citation type="submission" date="2014-09" db="EMBL/GenBank/DDBJ databases">
        <title>Genome sequencing of Methyloceanibacter caenitepidi Gela4.</title>
        <authorList>
            <person name="Takeuchi M."/>
            <person name="Susumu S."/>
            <person name="Kamagata Y."/>
            <person name="Oshima K."/>
            <person name="Hattori M."/>
            <person name="Iwasaki W."/>
        </authorList>
    </citation>
    <scope>NUCLEOTIDE SEQUENCE [LARGE SCALE GENOMIC DNA]</scope>
    <source>
        <strain evidence="1 2">Gela4</strain>
    </source>
</reference>
<evidence type="ECO:0000313" key="1">
    <source>
        <dbReference type="EMBL" id="BAQ16702.1"/>
    </source>
</evidence>
<dbReference type="HOGENOM" id="CLU_2554327_0_0_5"/>
<sequence>MPDASDMAAHTNCCAESKHCEKQPKNGCGESSACLLKCTVLSAAQVAAMDLATPPKAAPKLANLVTSFRSTLDHPALPPPRV</sequence>
<dbReference type="EMBL" id="AP014648">
    <property type="protein sequence ID" value="BAQ16702.1"/>
    <property type="molecule type" value="Genomic_DNA"/>
</dbReference>
<keyword evidence="2" id="KW-1185">Reference proteome</keyword>
<evidence type="ECO:0000313" key="2">
    <source>
        <dbReference type="Proteomes" id="UP000031643"/>
    </source>
</evidence>